<sequence>MVASAIGVFAPGAAINYMRRRQALHSYAAASNAGPNKAWLPSNKSADELIKTDHKLMRARARSLTRDSSHVSGAIRKICNNVVFKGIHPQANLRTLNGDAKDRLNSRAESQWKKWAKAVDFHEKENLVLRHWWHDGELFAHYYFDEDLLRKGIIPLGLELLECDHLDAGKSSLTDGERIKQGIQYTANGKTDGYWLFREHPGDNTWLTMNRSQFYSAQMINHLFIRERISQNRGVSWLASIIMEMRDFSEYQNAERIAKRLVAAFGLFVTTPYPENLGSFNPFGGDGKPLTVDSIPDYMESGRIQILPPGMTVESPSSDRPGATYEPYTKTSLRGASTGFNMSYEAYSNDYTDASYSSARSATLEERRGYQVQQFLLANKFHQDAWERLWLMNRLSRTEDLPEEIPVVWQMPGWPWVDPFKDSKAAEQDLKNGLTSRHKLCMERGIDYDEINNDLQRERADVFSLNTQTGGNDNAGTD</sequence>
<reference evidence="3" key="1">
    <citation type="submission" date="2016-10" db="EMBL/GenBank/DDBJ databases">
        <authorList>
            <person name="Varghese N."/>
            <person name="Submissions S."/>
        </authorList>
    </citation>
    <scope>NUCLEOTIDE SEQUENCE [LARGE SCALE GENOMIC DNA]</scope>
    <source>
        <strain evidence="3">DSM 3384</strain>
    </source>
</reference>
<evidence type="ECO:0000256" key="1">
    <source>
        <dbReference type="SAM" id="MobiDB-lite"/>
    </source>
</evidence>
<accession>A0A1H2I371</accession>
<dbReference type="EMBL" id="FNLL01000007">
    <property type="protein sequence ID" value="SDU38405.1"/>
    <property type="molecule type" value="Genomic_DNA"/>
</dbReference>
<feature type="region of interest" description="Disordered" evidence="1">
    <location>
        <begin position="309"/>
        <end position="328"/>
    </location>
</feature>
<dbReference type="GO" id="GO:0019068">
    <property type="term" value="P:virion assembly"/>
    <property type="evidence" value="ECO:0007669"/>
    <property type="project" value="InterPro"/>
</dbReference>
<protein>
    <submittedName>
        <fullName evidence="2">Phage portal protein, lambda family</fullName>
    </submittedName>
</protein>
<dbReference type="NCBIfam" id="TIGR01539">
    <property type="entry name" value="portal_lambda"/>
    <property type="match status" value="1"/>
</dbReference>
<evidence type="ECO:0000313" key="3">
    <source>
        <dbReference type="Proteomes" id="UP000199608"/>
    </source>
</evidence>
<keyword evidence="3" id="KW-1185">Reference proteome</keyword>
<name>A0A1H2I371_9BACT</name>
<proteinExistence type="predicted"/>
<dbReference type="Proteomes" id="UP000199608">
    <property type="component" value="Unassembled WGS sequence"/>
</dbReference>
<dbReference type="GO" id="GO:0005198">
    <property type="term" value="F:structural molecule activity"/>
    <property type="evidence" value="ECO:0007669"/>
    <property type="project" value="InterPro"/>
</dbReference>
<dbReference type="AlphaFoldDB" id="A0A1H2I371"/>
<organism evidence="2 3">
    <name type="scientific">Desulfobacula phenolica</name>
    <dbReference type="NCBI Taxonomy" id="90732"/>
    <lineage>
        <taxon>Bacteria</taxon>
        <taxon>Pseudomonadati</taxon>
        <taxon>Thermodesulfobacteriota</taxon>
        <taxon>Desulfobacteria</taxon>
        <taxon>Desulfobacterales</taxon>
        <taxon>Desulfobacteraceae</taxon>
        <taxon>Desulfobacula</taxon>
    </lineage>
</organism>
<dbReference type="InterPro" id="IPR006429">
    <property type="entry name" value="Phage_lambda_portal"/>
</dbReference>
<dbReference type="Pfam" id="PF05136">
    <property type="entry name" value="Phage_portal_2"/>
    <property type="match status" value="1"/>
</dbReference>
<evidence type="ECO:0000313" key="2">
    <source>
        <dbReference type="EMBL" id="SDU38405.1"/>
    </source>
</evidence>
<gene>
    <name evidence="2" type="ORF">SAMN04487931_107200</name>
</gene>